<dbReference type="AlphaFoldDB" id="A0A498K7C2"/>
<evidence type="ECO:0000313" key="2">
    <source>
        <dbReference type="Proteomes" id="UP000290289"/>
    </source>
</evidence>
<name>A0A498K7C2_MALDO</name>
<accession>A0A498K7C2</accession>
<keyword evidence="2" id="KW-1185">Reference proteome</keyword>
<organism evidence="1 2">
    <name type="scientific">Malus domestica</name>
    <name type="common">Apple</name>
    <name type="synonym">Pyrus malus</name>
    <dbReference type="NCBI Taxonomy" id="3750"/>
    <lineage>
        <taxon>Eukaryota</taxon>
        <taxon>Viridiplantae</taxon>
        <taxon>Streptophyta</taxon>
        <taxon>Embryophyta</taxon>
        <taxon>Tracheophyta</taxon>
        <taxon>Spermatophyta</taxon>
        <taxon>Magnoliopsida</taxon>
        <taxon>eudicotyledons</taxon>
        <taxon>Gunneridae</taxon>
        <taxon>Pentapetalae</taxon>
        <taxon>rosids</taxon>
        <taxon>fabids</taxon>
        <taxon>Rosales</taxon>
        <taxon>Rosaceae</taxon>
        <taxon>Amygdaloideae</taxon>
        <taxon>Maleae</taxon>
        <taxon>Malus</taxon>
    </lineage>
</organism>
<proteinExistence type="predicted"/>
<reference evidence="1 2" key="1">
    <citation type="submission" date="2018-10" db="EMBL/GenBank/DDBJ databases">
        <title>A high-quality apple genome assembly.</title>
        <authorList>
            <person name="Hu J."/>
        </authorList>
    </citation>
    <scope>NUCLEOTIDE SEQUENCE [LARGE SCALE GENOMIC DNA]</scope>
    <source>
        <strain evidence="2">cv. HFTH1</strain>
        <tissue evidence="1">Young leaf</tissue>
    </source>
</reference>
<gene>
    <name evidence="1" type="ORF">DVH24_003950</name>
</gene>
<evidence type="ECO:0000313" key="1">
    <source>
        <dbReference type="EMBL" id="RXI03298.1"/>
    </source>
</evidence>
<protein>
    <submittedName>
        <fullName evidence="1">Uncharacterized protein</fullName>
    </submittedName>
</protein>
<comment type="caution">
    <text evidence="1">The sequence shown here is derived from an EMBL/GenBank/DDBJ whole genome shotgun (WGS) entry which is preliminary data.</text>
</comment>
<sequence length="69" mass="7665">MDGDNPASHLCSPEGLLQQARGLLINNGSLGCCFVDIGRASPWSYAWHGRSCRVSRFNMDLERANMSFF</sequence>
<dbReference type="Proteomes" id="UP000290289">
    <property type="component" value="Chromosome 3"/>
</dbReference>
<dbReference type="EMBL" id="RDQH01000329">
    <property type="protein sequence ID" value="RXI03298.1"/>
    <property type="molecule type" value="Genomic_DNA"/>
</dbReference>